<keyword evidence="3" id="KW-1185">Reference proteome</keyword>
<feature type="transmembrane region" description="Helical" evidence="1">
    <location>
        <begin position="6"/>
        <end position="24"/>
    </location>
</feature>
<accession>R9GN31</accession>
<sequence>MGIQEVLVLVLFILAAAYIGRLIYRSLHAKSGCASGCGKCGADFSEVKLKD</sequence>
<dbReference type="eggNOG" id="ENOG5033DY9">
    <property type="taxonomic scope" value="Bacteria"/>
</dbReference>
<organism evidence="2 3">
    <name type="scientific">Arcticibacter svalbardensis MN12-7</name>
    <dbReference type="NCBI Taxonomy" id="1150600"/>
    <lineage>
        <taxon>Bacteria</taxon>
        <taxon>Pseudomonadati</taxon>
        <taxon>Bacteroidota</taxon>
        <taxon>Sphingobacteriia</taxon>
        <taxon>Sphingobacteriales</taxon>
        <taxon>Sphingobacteriaceae</taxon>
        <taxon>Arcticibacter</taxon>
    </lineage>
</organism>
<dbReference type="Pfam" id="PF12669">
    <property type="entry name" value="FeoB_associated"/>
    <property type="match status" value="1"/>
</dbReference>
<dbReference type="RefSeq" id="WP_016196913.1">
    <property type="nucleotide sequence ID" value="NZ_AQPN01000127.1"/>
</dbReference>
<keyword evidence="1" id="KW-0472">Membrane</keyword>
<proteinExistence type="predicted"/>
<evidence type="ECO:0008006" key="4">
    <source>
        <dbReference type="Google" id="ProtNLM"/>
    </source>
</evidence>
<dbReference type="Proteomes" id="UP000014174">
    <property type="component" value="Unassembled WGS sequence"/>
</dbReference>
<evidence type="ECO:0000313" key="2">
    <source>
        <dbReference type="EMBL" id="EOR93123.1"/>
    </source>
</evidence>
<keyword evidence="1" id="KW-0812">Transmembrane</keyword>
<evidence type="ECO:0000313" key="3">
    <source>
        <dbReference type="Proteomes" id="UP000014174"/>
    </source>
</evidence>
<gene>
    <name evidence="2" type="ORF">ADIARSV_3688</name>
</gene>
<name>R9GN31_9SPHI</name>
<evidence type="ECO:0000256" key="1">
    <source>
        <dbReference type="SAM" id="Phobius"/>
    </source>
</evidence>
<dbReference type="AlphaFoldDB" id="R9GN31"/>
<keyword evidence="1" id="KW-1133">Transmembrane helix</keyword>
<dbReference type="EMBL" id="AQPN01000127">
    <property type="protein sequence ID" value="EOR93123.1"/>
    <property type="molecule type" value="Genomic_DNA"/>
</dbReference>
<reference evidence="2 3" key="1">
    <citation type="journal article" date="2013" name="Genome Announc.">
        <title>Draft Genome Sequence of Arcticibacter svalbardensis Strain MN12-7T, a Member of the Family Sphingobacteriaceae Isolated from an Arctic Soil Sample.</title>
        <authorList>
            <person name="Shivaji S."/>
            <person name="Ara S."/>
            <person name="Prasad S."/>
            <person name="Manasa B.P."/>
            <person name="Begum Z."/>
            <person name="Singh A."/>
            <person name="Kumar Pinnaka A."/>
        </authorList>
    </citation>
    <scope>NUCLEOTIDE SEQUENCE [LARGE SCALE GENOMIC DNA]</scope>
    <source>
        <strain evidence="2 3">MN12-7</strain>
    </source>
</reference>
<comment type="caution">
    <text evidence="2">The sequence shown here is derived from an EMBL/GenBank/DDBJ whole genome shotgun (WGS) entry which is preliminary data.</text>
</comment>
<protein>
    <recommendedName>
        <fullName evidence="4">FeoB-associated Cys-rich membrane protein</fullName>
    </recommendedName>
</protein>